<dbReference type="KEGG" id="age:AA314_05421"/>
<sequence>MSIKRMDGGGASTAAAQAREAAQKAAAEAARQAALAAAREAAAREAAAQAARTASQQSQSSFQPQAARNTVKLDGNAAPPASSLFTENNRDGSVNCLDRAADFISKSTPQLQARSELVFLEDQRAGQEGQTGHVVVRQGERVLDPSSGKSYEDMQAYLREQPQYREVGTMSGTSAAKVFATEPGSPERAKALAAANVSPELQRMMVADQPPSVPNNLPNPANPGDYNVSTGSAQVGPVTVNYPDQPGPVQVEFSSSLESEVEREDGYVTVTMNAETSVSATGELELKAVSVGGGVSAGNQMTYEVKMKEEDFERMRRGEIPPPHPLDPNTLPDGGSVRLEQSQFTGTSMEAGISYHAAELGMSSDIREGEGMMIEMSRTGDSVQVTAGPKQFIENEGKISVGVGPVSVSAGRTDTLTNYQLRTATFDLSNPQGQEAYNAFRETGRMPETDGAGVSNALRLERVKYESQSEFGLELGPIELSAEGAANTGDMLITHHPDGSTTRSLDLVYGGDHPDLNISQRFDKDGKLVPGSESYTYKFDTDDPNMREIMVYAFTGDEAKAKAARDSDEPMTLTLTRDQMRQLQERASDQPMGHMGLGGLLSDYDGNPLDPTTAASILAGSPVYNEFRVVQELFGLSDGGNNPPPGTLEYGN</sequence>
<dbReference type="EMBL" id="QUMU01000016">
    <property type="protein sequence ID" value="REG23574.1"/>
    <property type="molecule type" value="Genomic_DNA"/>
</dbReference>
<organism evidence="2 4">
    <name type="scientific">Archangium gephyra</name>
    <dbReference type="NCBI Taxonomy" id="48"/>
    <lineage>
        <taxon>Bacteria</taxon>
        <taxon>Pseudomonadati</taxon>
        <taxon>Myxococcota</taxon>
        <taxon>Myxococcia</taxon>
        <taxon>Myxococcales</taxon>
        <taxon>Cystobacterineae</taxon>
        <taxon>Archangiaceae</taxon>
        <taxon>Archangium</taxon>
    </lineage>
</organism>
<feature type="compositionally biased region" description="Low complexity" evidence="1">
    <location>
        <begin position="12"/>
        <end position="68"/>
    </location>
</feature>
<evidence type="ECO:0000313" key="2">
    <source>
        <dbReference type="EMBL" id="AKJ03795.1"/>
    </source>
</evidence>
<dbReference type="Proteomes" id="UP000035579">
    <property type="component" value="Chromosome"/>
</dbReference>
<dbReference type="AlphaFoldDB" id="A0AAC8TFE3"/>
<dbReference type="EMBL" id="CP011509">
    <property type="protein sequence ID" value="AKJ03795.1"/>
    <property type="molecule type" value="Genomic_DNA"/>
</dbReference>
<reference evidence="3 5" key="2">
    <citation type="submission" date="2018-08" db="EMBL/GenBank/DDBJ databases">
        <title>Genomic Encyclopedia of Archaeal and Bacterial Type Strains, Phase II (KMG-II): from individual species to whole genera.</title>
        <authorList>
            <person name="Goeker M."/>
        </authorList>
    </citation>
    <scope>NUCLEOTIDE SEQUENCE [LARGE SCALE GENOMIC DNA]</scope>
    <source>
        <strain evidence="3 5">DSM 2261</strain>
    </source>
</reference>
<protein>
    <submittedName>
        <fullName evidence="2">Uncharacterized protein</fullName>
    </submittedName>
</protein>
<feature type="region of interest" description="Disordered" evidence="1">
    <location>
        <begin position="1"/>
        <end position="91"/>
    </location>
</feature>
<accession>A0AAC8TFE3</accession>
<proteinExistence type="predicted"/>
<dbReference type="Proteomes" id="UP000256345">
    <property type="component" value="Unassembled WGS sequence"/>
</dbReference>
<keyword evidence="5" id="KW-1185">Reference proteome</keyword>
<evidence type="ECO:0000313" key="5">
    <source>
        <dbReference type="Proteomes" id="UP000256345"/>
    </source>
</evidence>
<evidence type="ECO:0000313" key="4">
    <source>
        <dbReference type="Proteomes" id="UP000035579"/>
    </source>
</evidence>
<evidence type="ECO:0000256" key="1">
    <source>
        <dbReference type="SAM" id="MobiDB-lite"/>
    </source>
</evidence>
<reference evidence="2 4" key="1">
    <citation type="submission" date="2015-05" db="EMBL/GenBank/DDBJ databases">
        <title>Genome assembly of Archangium gephyra DSM 2261.</title>
        <authorList>
            <person name="Sharma G."/>
            <person name="Subramanian S."/>
        </authorList>
    </citation>
    <scope>NUCLEOTIDE SEQUENCE [LARGE SCALE GENOMIC DNA]</scope>
    <source>
        <strain evidence="2 4">DSM 2261</strain>
    </source>
</reference>
<evidence type="ECO:0000313" key="3">
    <source>
        <dbReference type="EMBL" id="REG23574.1"/>
    </source>
</evidence>
<name>A0AAC8TFE3_9BACT</name>
<gene>
    <name evidence="2" type="ORF">AA314_05421</name>
    <name evidence="3" type="ORF">ATI61_11644</name>
</gene>
<dbReference type="RefSeq" id="WP_047857762.1">
    <property type="nucleotide sequence ID" value="NZ_CP011509.1"/>
</dbReference>